<dbReference type="EnsemblMetazoa" id="AALFPA23_024196.R36068">
    <property type="protein sequence ID" value="AALFPA23_024196.P36068"/>
    <property type="gene ID" value="AALFPA23_024196"/>
</dbReference>
<keyword evidence="2" id="KW-1185">Reference proteome</keyword>
<dbReference type="GeneID" id="115268958"/>
<accession>A0ABM2A3U9</accession>
<dbReference type="Proteomes" id="UP000069940">
    <property type="component" value="Unassembled WGS sequence"/>
</dbReference>
<organism evidence="1 2">
    <name type="scientific">Aedes albopictus</name>
    <name type="common">Asian tiger mosquito</name>
    <name type="synonym">Stegomyia albopicta</name>
    <dbReference type="NCBI Taxonomy" id="7160"/>
    <lineage>
        <taxon>Eukaryota</taxon>
        <taxon>Metazoa</taxon>
        <taxon>Ecdysozoa</taxon>
        <taxon>Arthropoda</taxon>
        <taxon>Hexapoda</taxon>
        <taxon>Insecta</taxon>
        <taxon>Pterygota</taxon>
        <taxon>Neoptera</taxon>
        <taxon>Endopterygota</taxon>
        <taxon>Diptera</taxon>
        <taxon>Nematocera</taxon>
        <taxon>Culicoidea</taxon>
        <taxon>Culicidae</taxon>
        <taxon>Culicinae</taxon>
        <taxon>Aedini</taxon>
        <taxon>Aedes</taxon>
        <taxon>Stegomyia</taxon>
    </lineage>
</organism>
<evidence type="ECO:0008006" key="3">
    <source>
        <dbReference type="Google" id="ProtNLM"/>
    </source>
</evidence>
<evidence type="ECO:0000313" key="1">
    <source>
        <dbReference type="EnsemblMetazoa" id="AALFPA23_024196.P36067"/>
    </source>
</evidence>
<dbReference type="EnsemblMetazoa" id="AALFPA23_024196.R36065">
    <property type="protein sequence ID" value="AALFPA23_024196.P36065"/>
    <property type="gene ID" value="AALFPA23_024196"/>
</dbReference>
<dbReference type="RefSeq" id="XP_062705158.1">
    <property type="nucleotide sequence ID" value="XM_062849174.1"/>
</dbReference>
<protein>
    <recommendedName>
        <fullName evidence="3">Peptidase aspartic putative domain-containing protein</fullName>
    </recommendedName>
</protein>
<evidence type="ECO:0000313" key="2">
    <source>
        <dbReference type="Proteomes" id="UP000069940"/>
    </source>
</evidence>
<sequence length="348" mass="41211">MKQEEYLRDPRLMDDIASKLPYEQQIKWMEFNHTAVKTVTSKDLLQFLKPRADIQREMSRQPFERRNRINVHQEARGRCYLCNGAHTIKECHQFKKLTPWEKHKRIRSIQACFMCLIKHNGVCRSEQRCGIMGCQGKHHKMLHFTQFPRSRNEENMKNNPKGTENKPAVVLTNLHYQFRTQVFYQIIPVTLRNNGYHVETFAFIDPGSSLTLVDKQVTNKLRLEGIPDPLKITWTQNYSKIEESSERVKFKIMGSNLKEYSLDEVRTVENLQLPMQTVDYQDMCADFPYLSRLSISSYKRARPRILIGLNVPFYFAYLSSQTWGLIRKIKCAFVRFQCIRYILLFVSH</sequence>
<dbReference type="PANTHER" id="PTHR47331">
    <property type="entry name" value="PHD-TYPE DOMAIN-CONTAINING PROTEIN"/>
    <property type="match status" value="1"/>
</dbReference>
<dbReference type="RefSeq" id="XP_062705159.1">
    <property type="nucleotide sequence ID" value="XM_062849175.1"/>
</dbReference>
<dbReference type="PANTHER" id="PTHR47331:SF5">
    <property type="entry name" value="RIBONUCLEASE H"/>
    <property type="match status" value="1"/>
</dbReference>
<dbReference type="EnsemblMetazoa" id="AALFPA23_024196.R36066">
    <property type="protein sequence ID" value="AALFPA23_024196.P36066"/>
    <property type="gene ID" value="AALFPA23_024196"/>
</dbReference>
<reference evidence="1" key="2">
    <citation type="submission" date="2025-05" db="UniProtKB">
        <authorList>
            <consortium name="EnsemblMetazoa"/>
        </authorList>
    </citation>
    <scope>IDENTIFICATION</scope>
    <source>
        <strain evidence="1">Foshan</strain>
    </source>
</reference>
<dbReference type="RefSeq" id="XP_062705160.1">
    <property type="nucleotide sequence ID" value="XM_062849176.1"/>
</dbReference>
<dbReference type="RefSeq" id="XP_062705161.1">
    <property type="nucleotide sequence ID" value="XM_062849177.1"/>
</dbReference>
<name>A0ABM2A3U9_AEDAL</name>
<reference evidence="2" key="1">
    <citation type="journal article" date="2015" name="Proc. Natl. Acad. Sci. U.S.A.">
        <title>Genome sequence of the Asian Tiger mosquito, Aedes albopictus, reveals insights into its biology, genetics, and evolution.</title>
        <authorList>
            <person name="Chen X.G."/>
            <person name="Jiang X."/>
            <person name="Gu J."/>
            <person name="Xu M."/>
            <person name="Wu Y."/>
            <person name="Deng Y."/>
            <person name="Zhang C."/>
            <person name="Bonizzoni M."/>
            <person name="Dermauw W."/>
            <person name="Vontas J."/>
            <person name="Armbruster P."/>
            <person name="Huang X."/>
            <person name="Yang Y."/>
            <person name="Zhang H."/>
            <person name="He W."/>
            <person name="Peng H."/>
            <person name="Liu Y."/>
            <person name="Wu K."/>
            <person name="Chen J."/>
            <person name="Lirakis M."/>
            <person name="Topalis P."/>
            <person name="Van Leeuwen T."/>
            <person name="Hall A.B."/>
            <person name="Jiang X."/>
            <person name="Thorpe C."/>
            <person name="Mueller R.L."/>
            <person name="Sun C."/>
            <person name="Waterhouse R.M."/>
            <person name="Yan G."/>
            <person name="Tu Z.J."/>
            <person name="Fang X."/>
            <person name="James A.A."/>
        </authorList>
    </citation>
    <scope>NUCLEOTIDE SEQUENCE [LARGE SCALE GENOMIC DNA]</scope>
    <source>
        <strain evidence="2">Foshan</strain>
    </source>
</reference>
<dbReference type="EnsemblMetazoa" id="AALFPA23_024196.R36067">
    <property type="protein sequence ID" value="AALFPA23_024196.P36067"/>
    <property type="gene ID" value="AALFPA23_024196"/>
</dbReference>
<proteinExistence type="predicted"/>